<dbReference type="PROSITE" id="PS50110">
    <property type="entry name" value="RESPONSE_REGULATORY"/>
    <property type="match status" value="1"/>
</dbReference>
<evidence type="ECO:0000313" key="7">
    <source>
        <dbReference type="EMBL" id="QGU01341.1"/>
    </source>
</evidence>
<dbReference type="SUPFAM" id="SSF46894">
    <property type="entry name" value="C-terminal effector domain of the bipartite response regulators"/>
    <property type="match status" value="1"/>
</dbReference>
<sequence>MRILIAEDDALLRAGLAALLEDEGYEVVTASGVAEFLASARAKVPDLAILDVRMPPTFTDEGIRAAVEVREMYPNLPILVLSAWVEQSFATQLLAQGSRGIGYLLKERVGRVEQFLSCLERLVAGETVIDPEVVAQLFARERAAAPMASLSEREREVLSLMAEGLGNSAIAARMFVTEGAVHKHIRNIFSKLDLPPDHESDRRVMAVLQYLQTDSIS</sequence>
<feature type="domain" description="HTH luxR-type" evidence="5">
    <location>
        <begin position="143"/>
        <end position="214"/>
    </location>
</feature>
<proteinExistence type="predicted"/>
<dbReference type="PANTHER" id="PTHR43214">
    <property type="entry name" value="TWO-COMPONENT RESPONSE REGULATOR"/>
    <property type="match status" value="1"/>
</dbReference>
<keyword evidence="2" id="KW-0238">DNA-binding</keyword>
<dbReference type="SMART" id="SM00448">
    <property type="entry name" value="REC"/>
    <property type="match status" value="1"/>
</dbReference>
<dbReference type="PROSITE" id="PS50043">
    <property type="entry name" value="HTH_LUXR_2"/>
    <property type="match status" value="1"/>
</dbReference>
<dbReference type="PRINTS" id="PR00038">
    <property type="entry name" value="HTHLUXR"/>
</dbReference>
<protein>
    <submittedName>
        <fullName evidence="7">Oxygen regulatory protein NreC</fullName>
    </submittedName>
</protein>
<evidence type="ECO:0000259" key="6">
    <source>
        <dbReference type="PROSITE" id="PS50110"/>
    </source>
</evidence>
<dbReference type="GO" id="GO:0003677">
    <property type="term" value="F:DNA binding"/>
    <property type="evidence" value="ECO:0007669"/>
    <property type="project" value="UniProtKB-KW"/>
</dbReference>
<evidence type="ECO:0000256" key="4">
    <source>
        <dbReference type="PROSITE-ProRule" id="PRU00169"/>
    </source>
</evidence>
<evidence type="ECO:0000259" key="5">
    <source>
        <dbReference type="PROSITE" id="PS50043"/>
    </source>
</evidence>
<dbReference type="RefSeq" id="WP_156191753.1">
    <property type="nucleotide sequence ID" value="NZ_CP046452.1"/>
</dbReference>
<dbReference type="InterPro" id="IPR016032">
    <property type="entry name" value="Sig_transdc_resp-reg_C-effctor"/>
</dbReference>
<dbReference type="Proteomes" id="UP000427071">
    <property type="component" value="Chromosome"/>
</dbReference>
<reference evidence="8" key="1">
    <citation type="submission" date="2019-11" db="EMBL/GenBank/DDBJ databases">
        <title>Complete genome sequence of Corynebacterium kalinowskii 1959, a novel Corynebacterium species isolated from soil of a small paddock in Vilsendorf, Germany.</title>
        <authorList>
            <person name="Schaffert L."/>
            <person name="Ruwe M."/>
            <person name="Milse J."/>
            <person name="Hanuschka K."/>
            <person name="Ortseifen V."/>
            <person name="Droste J."/>
            <person name="Brandt D."/>
            <person name="Schlueter L."/>
            <person name="Kutter Y."/>
            <person name="Vinke S."/>
            <person name="Viehoefer P."/>
            <person name="Jacob L."/>
            <person name="Luebke N.-C."/>
            <person name="Schulte-Berndt E."/>
            <person name="Hain C."/>
            <person name="Linder M."/>
            <person name="Schmidt P."/>
            <person name="Wollenschlaeger L."/>
            <person name="Luttermann T."/>
            <person name="Thieme E."/>
            <person name="Hassa J."/>
            <person name="Haak M."/>
            <person name="Wittchen M."/>
            <person name="Mentz A."/>
            <person name="Persicke M."/>
            <person name="Busche T."/>
            <person name="Ruckert C."/>
        </authorList>
    </citation>
    <scope>NUCLEOTIDE SEQUENCE [LARGE SCALE GENOMIC DNA]</scope>
    <source>
        <strain evidence="8">1959</strain>
    </source>
</reference>
<dbReference type="GO" id="GO:0006355">
    <property type="term" value="P:regulation of DNA-templated transcription"/>
    <property type="evidence" value="ECO:0007669"/>
    <property type="project" value="InterPro"/>
</dbReference>
<dbReference type="CDD" id="cd00156">
    <property type="entry name" value="REC"/>
    <property type="match status" value="1"/>
</dbReference>
<dbReference type="CDD" id="cd06170">
    <property type="entry name" value="LuxR_C_like"/>
    <property type="match status" value="1"/>
</dbReference>
<gene>
    <name evidence="7" type="primary">nreC1</name>
    <name evidence="7" type="ORF">CKALI_02220</name>
</gene>
<evidence type="ECO:0000256" key="3">
    <source>
        <dbReference type="ARBA" id="ARBA00023163"/>
    </source>
</evidence>
<feature type="domain" description="Response regulatory" evidence="6">
    <location>
        <begin position="2"/>
        <end position="121"/>
    </location>
</feature>
<dbReference type="SUPFAM" id="SSF52172">
    <property type="entry name" value="CheY-like"/>
    <property type="match status" value="1"/>
</dbReference>
<dbReference type="GO" id="GO:0000160">
    <property type="term" value="P:phosphorelay signal transduction system"/>
    <property type="evidence" value="ECO:0007669"/>
    <property type="project" value="InterPro"/>
</dbReference>
<feature type="modified residue" description="4-aspartylphosphate" evidence="4">
    <location>
        <position position="51"/>
    </location>
</feature>
<evidence type="ECO:0000256" key="1">
    <source>
        <dbReference type="ARBA" id="ARBA00023015"/>
    </source>
</evidence>
<dbReference type="PANTHER" id="PTHR43214:SF24">
    <property type="entry name" value="TRANSCRIPTIONAL REGULATORY PROTEIN NARL-RELATED"/>
    <property type="match status" value="1"/>
</dbReference>
<dbReference type="Pfam" id="PF00072">
    <property type="entry name" value="Response_reg"/>
    <property type="match status" value="1"/>
</dbReference>
<dbReference type="KEGG" id="ckw:CKALI_02220"/>
<dbReference type="InterPro" id="IPR011006">
    <property type="entry name" value="CheY-like_superfamily"/>
</dbReference>
<dbReference type="SMART" id="SM00421">
    <property type="entry name" value="HTH_LUXR"/>
    <property type="match status" value="1"/>
</dbReference>
<dbReference type="InterPro" id="IPR000792">
    <property type="entry name" value="Tscrpt_reg_LuxR_C"/>
</dbReference>
<keyword evidence="8" id="KW-1185">Reference proteome</keyword>
<keyword evidence="4" id="KW-0597">Phosphoprotein</keyword>
<dbReference type="InterPro" id="IPR036388">
    <property type="entry name" value="WH-like_DNA-bd_sf"/>
</dbReference>
<dbReference type="Gene3D" id="1.10.10.10">
    <property type="entry name" value="Winged helix-like DNA-binding domain superfamily/Winged helix DNA-binding domain"/>
    <property type="match status" value="1"/>
</dbReference>
<dbReference type="AlphaFoldDB" id="A0A6B8VNI3"/>
<dbReference type="Gene3D" id="3.40.50.2300">
    <property type="match status" value="1"/>
</dbReference>
<evidence type="ECO:0000256" key="2">
    <source>
        <dbReference type="ARBA" id="ARBA00023125"/>
    </source>
</evidence>
<dbReference type="InterPro" id="IPR001789">
    <property type="entry name" value="Sig_transdc_resp-reg_receiver"/>
</dbReference>
<keyword evidence="3" id="KW-0804">Transcription</keyword>
<dbReference type="Pfam" id="PF00196">
    <property type="entry name" value="GerE"/>
    <property type="match status" value="1"/>
</dbReference>
<name>A0A6B8VNI3_9CORY</name>
<dbReference type="InterPro" id="IPR039420">
    <property type="entry name" value="WalR-like"/>
</dbReference>
<dbReference type="EMBL" id="CP046452">
    <property type="protein sequence ID" value="QGU01341.1"/>
    <property type="molecule type" value="Genomic_DNA"/>
</dbReference>
<evidence type="ECO:0000313" key="8">
    <source>
        <dbReference type="Proteomes" id="UP000427071"/>
    </source>
</evidence>
<organism evidence="7 8">
    <name type="scientific">Corynebacterium kalinowskii</name>
    <dbReference type="NCBI Taxonomy" id="2675216"/>
    <lineage>
        <taxon>Bacteria</taxon>
        <taxon>Bacillati</taxon>
        <taxon>Actinomycetota</taxon>
        <taxon>Actinomycetes</taxon>
        <taxon>Mycobacteriales</taxon>
        <taxon>Corynebacteriaceae</taxon>
        <taxon>Corynebacterium</taxon>
    </lineage>
</organism>
<accession>A0A6B8VNI3</accession>
<keyword evidence="1" id="KW-0805">Transcription regulation</keyword>